<dbReference type="GO" id="GO:0003677">
    <property type="term" value="F:DNA binding"/>
    <property type="evidence" value="ECO:0007669"/>
    <property type="project" value="InterPro"/>
</dbReference>
<dbReference type="Gene3D" id="1.10.8.60">
    <property type="match status" value="1"/>
</dbReference>
<evidence type="ECO:0000256" key="1">
    <source>
        <dbReference type="ARBA" id="ARBA00005378"/>
    </source>
</evidence>
<dbReference type="Gene3D" id="3.40.50.300">
    <property type="entry name" value="P-loop containing nucleotide triphosphate hydrolases"/>
    <property type="match status" value="1"/>
</dbReference>
<dbReference type="NCBIfam" id="NF001679">
    <property type="entry name" value="PRK00440.1"/>
    <property type="match status" value="1"/>
</dbReference>
<sequence>MTENSPWVEKYRPQKIDDIVQQDEVVNALRSTLDKGDLPHLLFHGPPGTGKTSTAVALCRSLFKPTEMKRRVMELNASDDRGIDAVRSKVKQFASLAVPSGGVPYKIVILDEADSMTRDAQNALRRVIEQYSAVTRFIIICNYVSKIIDPILSRCAKFRFKSLEKDAIIGRLQYIVSQESLEIDGDDVYETLVDISGGDLRKAITFLQSSASAGTLTSTMLREISGSPEPTVVEAFFEACVNKQWPEIERLTLDLVYSGYDVSQVLEMLCNIVITTGLIQERKKPELLMKIAAADGMINARADPEIQFTAIAAAINAFK</sequence>
<dbReference type="InterPro" id="IPR050238">
    <property type="entry name" value="DNA_Rep/Repair_Clamp_Loader"/>
</dbReference>
<accession>A0A1J4L1E3</accession>
<name>A0A1J4L1E3_9EUKA</name>
<evidence type="ECO:0000259" key="5">
    <source>
        <dbReference type="SMART" id="SM00382"/>
    </source>
</evidence>
<dbReference type="EMBL" id="MLAK01000060">
    <property type="protein sequence ID" value="OHT16888.1"/>
    <property type="molecule type" value="Genomic_DNA"/>
</dbReference>
<comment type="caution">
    <text evidence="6">The sequence shown here is derived from an EMBL/GenBank/DDBJ whole genome shotgun (WGS) entry which is preliminary data.</text>
</comment>
<dbReference type="GO" id="GO:0006281">
    <property type="term" value="P:DNA repair"/>
    <property type="evidence" value="ECO:0007669"/>
    <property type="project" value="TreeGrafter"/>
</dbReference>
<dbReference type="FunFam" id="3.40.50.300:FF:000129">
    <property type="entry name" value="Replication factor C subunit 5"/>
    <property type="match status" value="1"/>
</dbReference>
<dbReference type="GO" id="GO:0016887">
    <property type="term" value="F:ATP hydrolysis activity"/>
    <property type="evidence" value="ECO:0007669"/>
    <property type="project" value="InterPro"/>
</dbReference>
<keyword evidence="7" id="KW-1185">Reference proteome</keyword>
<keyword evidence="4" id="KW-0067">ATP-binding</keyword>
<dbReference type="InterPro" id="IPR003959">
    <property type="entry name" value="ATPase_AAA_core"/>
</dbReference>
<dbReference type="SUPFAM" id="SSF48019">
    <property type="entry name" value="post-AAA+ oligomerization domain-like"/>
    <property type="match status" value="1"/>
</dbReference>
<dbReference type="GO" id="GO:0005524">
    <property type="term" value="F:ATP binding"/>
    <property type="evidence" value="ECO:0007669"/>
    <property type="project" value="UniProtKB-KW"/>
</dbReference>
<dbReference type="GO" id="GO:0005663">
    <property type="term" value="C:DNA replication factor C complex"/>
    <property type="evidence" value="ECO:0007669"/>
    <property type="project" value="TreeGrafter"/>
</dbReference>
<dbReference type="InterPro" id="IPR008921">
    <property type="entry name" value="DNA_pol3_clamp-load_cplx_C"/>
</dbReference>
<dbReference type="Pfam" id="PF08542">
    <property type="entry name" value="Rep_fac_C"/>
    <property type="match status" value="1"/>
</dbReference>
<proteinExistence type="inferred from homology"/>
<dbReference type="VEuPathDB" id="TrichDB:TRFO_41466"/>
<protein>
    <submittedName>
        <fullName evidence="6">ATPase, AAA family protein</fullName>
    </submittedName>
</protein>
<dbReference type="GO" id="GO:0006261">
    <property type="term" value="P:DNA-templated DNA replication"/>
    <property type="evidence" value="ECO:0007669"/>
    <property type="project" value="TreeGrafter"/>
</dbReference>
<dbReference type="PANTHER" id="PTHR11669">
    <property type="entry name" value="REPLICATION FACTOR C / DNA POLYMERASE III GAMMA-TAU SUBUNIT"/>
    <property type="match status" value="1"/>
</dbReference>
<evidence type="ECO:0000256" key="3">
    <source>
        <dbReference type="ARBA" id="ARBA00022741"/>
    </source>
</evidence>
<dbReference type="PANTHER" id="PTHR11669:SF20">
    <property type="entry name" value="REPLICATION FACTOR C SUBUNIT 4"/>
    <property type="match status" value="1"/>
</dbReference>
<reference evidence="6" key="1">
    <citation type="submission" date="2016-10" db="EMBL/GenBank/DDBJ databases">
        <authorList>
            <person name="Benchimol M."/>
            <person name="Almeida L.G."/>
            <person name="Vasconcelos A.T."/>
            <person name="Perreira-Neves A."/>
            <person name="Rosa I.A."/>
            <person name="Tasca T."/>
            <person name="Bogo M.R."/>
            <person name="de Souza W."/>
        </authorList>
    </citation>
    <scope>NUCLEOTIDE SEQUENCE [LARGE SCALE GENOMIC DNA]</scope>
    <source>
        <strain evidence="6">K</strain>
    </source>
</reference>
<keyword evidence="3" id="KW-0547">Nucleotide-binding</keyword>
<dbReference type="GO" id="GO:0005634">
    <property type="term" value="C:nucleus"/>
    <property type="evidence" value="ECO:0007669"/>
    <property type="project" value="TreeGrafter"/>
</dbReference>
<evidence type="ECO:0000313" key="6">
    <source>
        <dbReference type="EMBL" id="OHT16888.1"/>
    </source>
</evidence>
<dbReference type="InterPro" id="IPR013748">
    <property type="entry name" value="Rep_factorC_C"/>
</dbReference>
<dbReference type="Pfam" id="PF00004">
    <property type="entry name" value="AAA"/>
    <property type="match status" value="1"/>
</dbReference>
<dbReference type="Gene3D" id="1.20.272.10">
    <property type="match status" value="1"/>
</dbReference>
<dbReference type="SUPFAM" id="SSF52540">
    <property type="entry name" value="P-loop containing nucleoside triphosphate hydrolases"/>
    <property type="match status" value="1"/>
</dbReference>
<organism evidence="6 7">
    <name type="scientific">Tritrichomonas foetus</name>
    <dbReference type="NCBI Taxonomy" id="1144522"/>
    <lineage>
        <taxon>Eukaryota</taxon>
        <taxon>Metamonada</taxon>
        <taxon>Parabasalia</taxon>
        <taxon>Tritrichomonadida</taxon>
        <taxon>Tritrichomonadidae</taxon>
        <taxon>Tritrichomonas</taxon>
    </lineage>
</organism>
<dbReference type="RefSeq" id="XP_068370024.1">
    <property type="nucleotide sequence ID" value="XM_068513789.1"/>
</dbReference>
<keyword evidence="2" id="KW-0235">DNA replication</keyword>
<dbReference type="InterPro" id="IPR027417">
    <property type="entry name" value="P-loop_NTPase"/>
</dbReference>
<dbReference type="CDD" id="cd18140">
    <property type="entry name" value="HLD_clamp_RFC"/>
    <property type="match status" value="1"/>
</dbReference>
<dbReference type="Proteomes" id="UP000179807">
    <property type="component" value="Unassembled WGS sequence"/>
</dbReference>
<dbReference type="InterPro" id="IPR003593">
    <property type="entry name" value="AAA+_ATPase"/>
</dbReference>
<dbReference type="OrthoDB" id="4199794at2759"/>
<evidence type="ECO:0000256" key="2">
    <source>
        <dbReference type="ARBA" id="ARBA00022705"/>
    </source>
</evidence>
<dbReference type="CDD" id="cd00009">
    <property type="entry name" value="AAA"/>
    <property type="match status" value="1"/>
</dbReference>
<dbReference type="GO" id="GO:0003689">
    <property type="term" value="F:DNA clamp loader activity"/>
    <property type="evidence" value="ECO:0007669"/>
    <property type="project" value="TreeGrafter"/>
</dbReference>
<dbReference type="AlphaFoldDB" id="A0A1J4L1E3"/>
<feature type="domain" description="AAA+ ATPase" evidence="5">
    <location>
        <begin position="37"/>
        <end position="164"/>
    </location>
</feature>
<gene>
    <name evidence="6" type="ORF">TRFO_41466</name>
</gene>
<comment type="similarity">
    <text evidence="1">Belongs to the activator 1 small subunits family.</text>
</comment>
<dbReference type="Pfam" id="PF21960">
    <property type="entry name" value="RCF1-5-like_lid"/>
    <property type="match status" value="1"/>
</dbReference>
<evidence type="ECO:0000313" key="7">
    <source>
        <dbReference type="Proteomes" id="UP000179807"/>
    </source>
</evidence>
<dbReference type="InterPro" id="IPR047854">
    <property type="entry name" value="RFC_lid"/>
</dbReference>
<dbReference type="GeneID" id="94848493"/>
<evidence type="ECO:0000256" key="4">
    <source>
        <dbReference type="ARBA" id="ARBA00022840"/>
    </source>
</evidence>
<dbReference type="SMART" id="SM00382">
    <property type="entry name" value="AAA"/>
    <property type="match status" value="1"/>
</dbReference>